<evidence type="ECO:0000313" key="2">
    <source>
        <dbReference type="Proteomes" id="UP000004123"/>
    </source>
</evidence>
<comment type="caution">
    <text evidence="1">The sequence shown here is derived from an EMBL/GenBank/DDBJ whole genome shotgun (WGS) entry which is preliminary data.</text>
</comment>
<name>F9DLN6_9BACT</name>
<protein>
    <submittedName>
        <fullName evidence="1">Uncharacterized protein</fullName>
    </submittedName>
</protein>
<organism evidence="1 2">
    <name type="scientific">Prevotella pallens ATCC 700821</name>
    <dbReference type="NCBI Taxonomy" id="997353"/>
    <lineage>
        <taxon>Bacteria</taxon>
        <taxon>Pseudomonadati</taxon>
        <taxon>Bacteroidota</taxon>
        <taxon>Bacteroidia</taxon>
        <taxon>Bacteroidales</taxon>
        <taxon>Prevotellaceae</taxon>
        <taxon>Prevotella</taxon>
    </lineage>
</organism>
<dbReference type="Proteomes" id="UP000004123">
    <property type="component" value="Unassembled WGS sequence"/>
</dbReference>
<proteinExistence type="predicted"/>
<dbReference type="AlphaFoldDB" id="F9DLN6"/>
<gene>
    <name evidence="1" type="ORF">HMPREF9144_2578</name>
</gene>
<dbReference type="HOGENOM" id="CLU_3156384_0_0_10"/>
<evidence type="ECO:0000313" key="1">
    <source>
        <dbReference type="EMBL" id="EGQ12814.1"/>
    </source>
</evidence>
<dbReference type="EMBL" id="AFPY01000126">
    <property type="protein sequence ID" value="EGQ12814.1"/>
    <property type="molecule type" value="Genomic_DNA"/>
</dbReference>
<reference evidence="1 2" key="1">
    <citation type="submission" date="2011-04" db="EMBL/GenBank/DDBJ databases">
        <authorList>
            <person name="Muzny D."/>
            <person name="Qin X."/>
            <person name="Deng J."/>
            <person name="Jiang H."/>
            <person name="Liu Y."/>
            <person name="Qu J."/>
            <person name="Song X.-Z."/>
            <person name="Zhang L."/>
            <person name="Thornton R."/>
            <person name="Coyle M."/>
            <person name="Francisco L."/>
            <person name="Jackson L."/>
            <person name="Javaid M."/>
            <person name="Korchina V."/>
            <person name="Kovar C."/>
            <person name="Mata R."/>
            <person name="Mathew T."/>
            <person name="Ngo R."/>
            <person name="Nguyen L."/>
            <person name="Nguyen N."/>
            <person name="Okwuonu G."/>
            <person name="Ongeri F."/>
            <person name="Pham C."/>
            <person name="Simmons D."/>
            <person name="Wilczek-Boney K."/>
            <person name="Hale W."/>
            <person name="Jakkamsetti A."/>
            <person name="Pham P."/>
            <person name="Ruth R."/>
            <person name="San Lucas F."/>
            <person name="Warren J."/>
            <person name="Zhang J."/>
            <person name="Zhao Z."/>
            <person name="Zhou C."/>
            <person name="Zhu D."/>
            <person name="Lee S."/>
            <person name="Bess C."/>
            <person name="Blankenburg K."/>
            <person name="Forbes L."/>
            <person name="Fu Q."/>
            <person name="Gubbala S."/>
            <person name="Hirani K."/>
            <person name="Jayaseelan J.C."/>
            <person name="Lara F."/>
            <person name="Munidasa M."/>
            <person name="Palculict T."/>
            <person name="Patil S."/>
            <person name="Pu L.-L."/>
            <person name="Saada N."/>
            <person name="Tang L."/>
            <person name="Weissenberger G."/>
            <person name="Zhu Y."/>
            <person name="Hemphill L."/>
            <person name="Shang Y."/>
            <person name="Youmans B."/>
            <person name="Ayvaz T."/>
            <person name="Ross M."/>
            <person name="Santibanez J."/>
            <person name="Aqrawi P."/>
            <person name="Gross S."/>
            <person name="Joshi V."/>
            <person name="Fowler G."/>
            <person name="Nazareth L."/>
            <person name="Reid J."/>
            <person name="Worley K."/>
            <person name="Petrosino J."/>
            <person name="Highlander S."/>
            <person name="Gibbs R."/>
        </authorList>
    </citation>
    <scope>NUCLEOTIDE SEQUENCE [LARGE SCALE GENOMIC DNA]</scope>
    <source>
        <strain evidence="1 2">ATCC 700821</strain>
    </source>
</reference>
<accession>F9DLN6</accession>
<sequence length="48" mass="5564">MFYILQLFVTISAIQTVQEDVFADCMALQRRRSGLRQVAKTGKMTIRK</sequence>